<dbReference type="InterPro" id="IPR002575">
    <property type="entry name" value="Aminoglycoside_PTrfase"/>
</dbReference>
<keyword evidence="2" id="KW-0808">Transferase</keyword>
<dbReference type="InterPro" id="IPR011009">
    <property type="entry name" value="Kinase-like_dom_sf"/>
</dbReference>
<reference evidence="3" key="1">
    <citation type="submission" date="2016-10" db="EMBL/GenBank/DDBJ databases">
        <authorList>
            <person name="Varghese N."/>
            <person name="Submissions S."/>
        </authorList>
    </citation>
    <scope>NUCLEOTIDE SEQUENCE [LARGE SCALE GENOMIC DNA]</scope>
    <source>
        <strain evidence="3">CGMCC 4.3510</strain>
    </source>
</reference>
<sequence>MTEAFTGADDALIAALAEHARAARGGERGASDGSDDDTVVVVADRADGTVVRVADTVAKAHPPGTDPAVLARRLAVAAHPLLRGILLPPYLPPTATSSDQEAPFGTLAGRPVTVWPYGTAVDRDDPAAAPWAAAGVLLARLHTVDPRLLPGPLPAMAGPAKAARAMARLDKAVAATGGESAASRTVRAAWERLPAPARDEAPHEGPAALCHGDLHLGQLVRHTAADGRWLLIDIDDLGTGDPAWDLARPAMWFAAGLLDPDAWDRFLTAYRSAGGSAVPADGDPWPRLDVPARALAVQTAALAVAKAALTGRELDEAESELVTACGRIAALG</sequence>
<protein>
    <submittedName>
        <fullName evidence="2">Phosphotransferase enzyme family protein</fullName>
    </submittedName>
</protein>
<dbReference type="EMBL" id="FONG01000004">
    <property type="protein sequence ID" value="SFE65921.1"/>
    <property type="molecule type" value="Genomic_DNA"/>
</dbReference>
<dbReference type="Pfam" id="PF01636">
    <property type="entry name" value="APH"/>
    <property type="match status" value="1"/>
</dbReference>
<dbReference type="OrthoDB" id="4558647at2"/>
<dbReference type="AlphaFoldDB" id="A0A1I2CC72"/>
<accession>A0A1I2CC72</accession>
<dbReference type="SUPFAM" id="SSF56112">
    <property type="entry name" value="Protein kinase-like (PK-like)"/>
    <property type="match status" value="1"/>
</dbReference>
<keyword evidence="3" id="KW-1185">Reference proteome</keyword>
<gene>
    <name evidence="2" type="ORF">SAMN05216251_104268</name>
</gene>
<dbReference type="Gene3D" id="3.90.1200.10">
    <property type="match status" value="1"/>
</dbReference>
<organism evidence="2 3">
    <name type="scientific">Actinacidiphila alni</name>
    <dbReference type="NCBI Taxonomy" id="380248"/>
    <lineage>
        <taxon>Bacteria</taxon>
        <taxon>Bacillati</taxon>
        <taxon>Actinomycetota</taxon>
        <taxon>Actinomycetes</taxon>
        <taxon>Kitasatosporales</taxon>
        <taxon>Streptomycetaceae</taxon>
        <taxon>Actinacidiphila</taxon>
    </lineage>
</organism>
<evidence type="ECO:0000313" key="3">
    <source>
        <dbReference type="Proteomes" id="UP000199323"/>
    </source>
</evidence>
<feature type="domain" description="Aminoglycoside phosphotransferase" evidence="1">
    <location>
        <begin position="30"/>
        <end position="275"/>
    </location>
</feature>
<dbReference type="STRING" id="380248.SAMN05216251_104268"/>
<evidence type="ECO:0000259" key="1">
    <source>
        <dbReference type="Pfam" id="PF01636"/>
    </source>
</evidence>
<evidence type="ECO:0000313" key="2">
    <source>
        <dbReference type="EMBL" id="SFE65921.1"/>
    </source>
</evidence>
<dbReference type="RefSeq" id="WP_093712932.1">
    <property type="nucleotide sequence ID" value="NZ_FONG01000004.1"/>
</dbReference>
<dbReference type="Proteomes" id="UP000199323">
    <property type="component" value="Unassembled WGS sequence"/>
</dbReference>
<name>A0A1I2CC72_9ACTN</name>
<dbReference type="GO" id="GO:0016740">
    <property type="term" value="F:transferase activity"/>
    <property type="evidence" value="ECO:0007669"/>
    <property type="project" value="UniProtKB-KW"/>
</dbReference>
<proteinExistence type="predicted"/>